<dbReference type="EMBL" id="VIBQ01000016">
    <property type="protein sequence ID" value="KAB8356640.1"/>
    <property type="molecule type" value="Genomic_DNA"/>
</dbReference>
<accession>A0A5N6KXE8</accession>
<dbReference type="Proteomes" id="UP000327013">
    <property type="component" value="Unassembled WGS sequence"/>
</dbReference>
<protein>
    <submittedName>
        <fullName evidence="2">Uncharacterized protein</fullName>
    </submittedName>
</protein>
<evidence type="ECO:0000313" key="3">
    <source>
        <dbReference type="Proteomes" id="UP000327013"/>
    </source>
</evidence>
<evidence type="ECO:0000256" key="1">
    <source>
        <dbReference type="SAM" id="Phobius"/>
    </source>
</evidence>
<dbReference type="AlphaFoldDB" id="A0A5N6KXE8"/>
<name>A0A5N6KXE8_9ROSI</name>
<organism evidence="2 3">
    <name type="scientific">Carpinus fangiana</name>
    <dbReference type="NCBI Taxonomy" id="176857"/>
    <lineage>
        <taxon>Eukaryota</taxon>
        <taxon>Viridiplantae</taxon>
        <taxon>Streptophyta</taxon>
        <taxon>Embryophyta</taxon>
        <taxon>Tracheophyta</taxon>
        <taxon>Spermatophyta</taxon>
        <taxon>Magnoliopsida</taxon>
        <taxon>eudicotyledons</taxon>
        <taxon>Gunneridae</taxon>
        <taxon>Pentapetalae</taxon>
        <taxon>rosids</taxon>
        <taxon>fabids</taxon>
        <taxon>Fagales</taxon>
        <taxon>Betulaceae</taxon>
        <taxon>Carpinus</taxon>
    </lineage>
</organism>
<keyword evidence="1" id="KW-1133">Transmembrane helix</keyword>
<keyword evidence="3" id="KW-1185">Reference proteome</keyword>
<gene>
    <name evidence="2" type="ORF">FH972_024217</name>
</gene>
<keyword evidence="1" id="KW-0812">Transmembrane</keyword>
<comment type="caution">
    <text evidence="2">The sequence shown here is derived from an EMBL/GenBank/DDBJ whole genome shotgun (WGS) entry which is preliminary data.</text>
</comment>
<sequence>MSKAVLDASIRDWRNQDQKQLQCALVTEIWTLPTTMREQYAALYLDHYYHLSNSLDYATVAPKSHQDAIDIVNIIRTQPLQTKQEMRQALQAKSPQWLKDHSAEAIDSALGYAVSLWLMVQPDGWRNDQSIIDFAAAKFPRASTRASNVKLTFDALSLRRIAKIRIVWTSNLDEHLELNSRTSALYLFSHASFLATRHDRSPCSIYPSGFLQETEKTIALLFPSSDTQQRTWIRRNRRLAEIDVEPGLARRVPRSLSEYDYWFQRLEHLQSHFDGTTPRSLSQWFHDRRDGNSFFTFWLAVAAITLTLLFGLTQSLTGLLQLILR</sequence>
<feature type="transmembrane region" description="Helical" evidence="1">
    <location>
        <begin position="297"/>
        <end position="324"/>
    </location>
</feature>
<evidence type="ECO:0000313" key="2">
    <source>
        <dbReference type="EMBL" id="KAB8356640.1"/>
    </source>
</evidence>
<keyword evidence="1" id="KW-0472">Membrane</keyword>
<reference evidence="2 3" key="1">
    <citation type="submission" date="2019-06" db="EMBL/GenBank/DDBJ databases">
        <title>A chromosomal-level reference genome of Carpinus fangiana (Coryloideae, Betulaceae).</title>
        <authorList>
            <person name="Yang X."/>
            <person name="Wang Z."/>
            <person name="Zhang L."/>
            <person name="Hao G."/>
            <person name="Liu J."/>
            <person name="Yang Y."/>
        </authorList>
    </citation>
    <scope>NUCLEOTIDE SEQUENCE [LARGE SCALE GENOMIC DNA]</scope>
    <source>
        <strain evidence="2">Cfa_2016G</strain>
        <tissue evidence="2">Leaf</tissue>
    </source>
</reference>
<proteinExistence type="predicted"/>
<dbReference type="OrthoDB" id="5428890at2759"/>